<reference evidence="3" key="1">
    <citation type="submission" date="2016-05" db="EMBL/GenBank/DDBJ databases">
        <authorList>
            <person name="Naeem Raeece"/>
        </authorList>
    </citation>
    <scope>NUCLEOTIDE SEQUENCE [LARGE SCALE GENOMIC DNA]</scope>
</reference>
<feature type="region of interest" description="Disordered" evidence="1">
    <location>
        <begin position="385"/>
        <end position="404"/>
    </location>
</feature>
<name>A0A1A8YWG4_PLAOA</name>
<evidence type="ECO:0000256" key="1">
    <source>
        <dbReference type="SAM" id="MobiDB-lite"/>
    </source>
</evidence>
<dbReference type="EMBL" id="FLRD01000086">
    <property type="protein sequence ID" value="SBT35796.1"/>
    <property type="molecule type" value="Genomic_DNA"/>
</dbReference>
<sequence>MISIFGGGITGFISRKFHSHPSSLNVLKNKEINRNKKQQTWMKKINAKELPRKKFGNKLGTVAKQLYLKYYLGNSEKDNVSHKHKYDDGVRKNYQFTVLLEGGKSKKQRGKVNMYRKEGENKSIYYADEEHKLLSNKNERILKQNEKKDVRKFTPGKNEGIPTADICRSVIKEEPLNSTTYASVWDDVCNELRFHLPFLQPYSITTALNYLSKVNYDEYDIFKLVAENIDERWLKNFNIKDLSLLLLSYSRLNSKYDSFINLVSRELLYKISFANLEDISLIAYAYTKMKIYDYEVFLHLCNETKHRIADELKKGSSSNRSSYGAYDNPGSICQSKQNEDCANSDIYHMNRNVDRKIVLRGKGNSVNLEKEKETHDIKFKKRNGHSDVATMGTGNNQKGKNTQSTMDIYNPEDYKNNRHLTETNTNTSNCKVDFQSETSEIKEDKKYSNVCLFVYCLGKNKHRDNNLFYLILEYVNFEKLNNIDISNLSYTFCLYNIYMYHFYENFCLKSFKIIDQTEPLQKVVILPYLLKSPHDNMIYVYFSYIRSIRKEIKENNMYKEVPLLNICLNTFSSDVFLNFLLKMAKLGENVDFQKEKVSQAIFMQNFLVDYTDFFINSKKKLCSRDFPKILNILLKIGSGGDACNEKRADSPLMYCDNRVHIKEVDVLVEEVLDAIIREIKDIHEFDLVHIKRILSLNFNHEWECVKLEQKRKTILNFVSSR</sequence>
<organism evidence="2 3">
    <name type="scientific">Plasmodium ovale wallikeri</name>
    <dbReference type="NCBI Taxonomy" id="864142"/>
    <lineage>
        <taxon>Eukaryota</taxon>
        <taxon>Sar</taxon>
        <taxon>Alveolata</taxon>
        <taxon>Apicomplexa</taxon>
        <taxon>Aconoidasida</taxon>
        <taxon>Haemosporida</taxon>
        <taxon>Plasmodiidae</taxon>
        <taxon>Plasmodium</taxon>
        <taxon>Plasmodium (Plasmodium)</taxon>
    </lineage>
</organism>
<evidence type="ECO:0000313" key="2">
    <source>
        <dbReference type="EMBL" id="SBT35796.1"/>
    </source>
</evidence>
<proteinExistence type="predicted"/>
<feature type="compositionally biased region" description="Polar residues" evidence="1">
    <location>
        <begin position="392"/>
        <end position="404"/>
    </location>
</feature>
<protein>
    <submittedName>
        <fullName evidence="2">Uncharacterized protein</fullName>
    </submittedName>
</protein>
<gene>
    <name evidence="2" type="ORF">POVWA1_029250</name>
</gene>
<keyword evidence="3" id="KW-1185">Reference proteome</keyword>
<dbReference type="AlphaFoldDB" id="A0A1A8YWG4"/>
<evidence type="ECO:0000313" key="3">
    <source>
        <dbReference type="Proteomes" id="UP000078555"/>
    </source>
</evidence>
<accession>A0A1A8YWG4</accession>
<dbReference type="Proteomes" id="UP000078555">
    <property type="component" value="Unassembled WGS sequence"/>
</dbReference>